<evidence type="ECO:0000259" key="5">
    <source>
        <dbReference type="Pfam" id="PF00884"/>
    </source>
</evidence>
<comment type="similarity">
    <text evidence="1">Belongs to the sulfatase family.</text>
</comment>
<evidence type="ECO:0000313" key="6">
    <source>
        <dbReference type="EMBL" id="MBK1792479.1"/>
    </source>
</evidence>
<dbReference type="InterPro" id="IPR050738">
    <property type="entry name" value="Sulfatase"/>
</dbReference>
<evidence type="ECO:0000313" key="7">
    <source>
        <dbReference type="Proteomes" id="UP000624703"/>
    </source>
</evidence>
<dbReference type="PANTHER" id="PTHR42693:SF53">
    <property type="entry name" value="ENDO-4-O-SULFATASE"/>
    <property type="match status" value="1"/>
</dbReference>
<dbReference type="Pfam" id="PF00884">
    <property type="entry name" value="Sulfatase"/>
    <property type="match status" value="1"/>
</dbReference>
<gene>
    <name evidence="6" type="ORF">JIN82_15045</name>
</gene>
<evidence type="ECO:0000256" key="3">
    <source>
        <dbReference type="SAM" id="MobiDB-lite"/>
    </source>
</evidence>
<dbReference type="PANTHER" id="PTHR42693">
    <property type="entry name" value="ARYLSULFATASE FAMILY MEMBER"/>
    <property type="match status" value="1"/>
</dbReference>
<protein>
    <submittedName>
        <fullName evidence="6">Sulfatase-like hydrolase/transferase</fullName>
    </submittedName>
</protein>
<feature type="domain" description="Sulfatase N-terminal" evidence="5">
    <location>
        <begin position="27"/>
        <end position="436"/>
    </location>
</feature>
<evidence type="ECO:0000256" key="2">
    <source>
        <dbReference type="ARBA" id="ARBA00022801"/>
    </source>
</evidence>
<accession>A0A8J7SL12</accession>
<comment type="caution">
    <text evidence="6">The sequence shown here is derived from an EMBL/GenBank/DDBJ whole genome shotgun (WGS) entry which is preliminary data.</text>
</comment>
<dbReference type="InterPro" id="IPR000917">
    <property type="entry name" value="Sulfatase_N"/>
</dbReference>
<feature type="compositionally biased region" description="Low complexity" evidence="3">
    <location>
        <begin position="554"/>
        <end position="570"/>
    </location>
</feature>
<reference evidence="6" key="1">
    <citation type="submission" date="2021-01" db="EMBL/GenBank/DDBJ databases">
        <title>Modified the classification status of verrucomicrobia.</title>
        <authorList>
            <person name="Feng X."/>
        </authorList>
    </citation>
    <scope>NUCLEOTIDE SEQUENCE</scope>
    <source>
        <strain evidence="6">_KCTC 22039</strain>
    </source>
</reference>
<dbReference type="RefSeq" id="WP_200312488.1">
    <property type="nucleotide sequence ID" value="NZ_JAENIM010000045.1"/>
</dbReference>
<feature type="chain" id="PRO_5035218370" evidence="4">
    <location>
        <begin position="24"/>
        <end position="791"/>
    </location>
</feature>
<feature type="region of interest" description="Disordered" evidence="3">
    <location>
        <begin position="548"/>
        <end position="574"/>
    </location>
</feature>
<dbReference type="GO" id="GO:0004065">
    <property type="term" value="F:arylsulfatase activity"/>
    <property type="evidence" value="ECO:0007669"/>
    <property type="project" value="TreeGrafter"/>
</dbReference>
<dbReference type="SUPFAM" id="SSF53649">
    <property type="entry name" value="Alkaline phosphatase-like"/>
    <property type="match status" value="1"/>
</dbReference>
<keyword evidence="4" id="KW-0732">Signal</keyword>
<dbReference type="AlphaFoldDB" id="A0A8J7SL12"/>
<feature type="signal peptide" evidence="4">
    <location>
        <begin position="1"/>
        <end position="23"/>
    </location>
</feature>
<proteinExistence type="inferred from homology"/>
<dbReference type="Gene3D" id="3.40.720.10">
    <property type="entry name" value="Alkaline Phosphatase, subunit A"/>
    <property type="match status" value="1"/>
</dbReference>
<organism evidence="6 7">
    <name type="scientific">Persicirhabdus sediminis</name>
    <dbReference type="NCBI Taxonomy" id="454144"/>
    <lineage>
        <taxon>Bacteria</taxon>
        <taxon>Pseudomonadati</taxon>
        <taxon>Verrucomicrobiota</taxon>
        <taxon>Verrucomicrobiia</taxon>
        <taxon>Verrucomicrobiales</taxon>
        <taxon>Verrucomicrobiaceae</taxon>
        <taxon>Persicirhabdus</taxon>
    </lineage>
</organism>
<dbReference type="EMBL" id="JAENIM010000045">
    <property type="protein sequence ID" value="MBK1792479.1"/>
    <property type="molecule type" value="Genomic_DNA"/>
</dbReference>
<evidence type="ECO:0000256" key="1">
    <source>
        <dbReference type="ARBA" id="ARBA00008779"/>
    </source>
</evidence>
<keyword evidence="7" id="KW-1185">Reference proteome</keyword>
<name>A0A8J7SL12_9BACT</name>
<evidence type="ECO:0000256" key="4">
    <source>
        <dbReference type="SAM" id="SignalP"/>
    </source>
</evidence>
<dbReference type="InterPro" id="IPR017850">
    <property type="entry name" value="Alkaline_phosphatase_core_sf"/>
</dbReference>
<keyword evidence="2 6" id="KW-0378">Hydrolase</keyword>
<dbReference type="Proteomes" id="UP000624703">
    <property type="component" value="Unassembled WGS sequence"/>
</dbReference>
<sequence>MKTSLMALGLLHCGLIASQICMAASRPNILIFFADDMGVGDIRTYNNHTNNPGAALPPELPNLEKLADQGMVFTNASTPAGLCAPNRYCILAGNYPWRGSAEGGSWHFNKGSQFLSGQKSIAVVLNEVGYHTAMFGKVHLGGRVWPKEPNANDPAEITNWDKANPHYNPNKPADIFDFFAADFTRQLYTGLSQQGFDYSYLTYGGIQGGPYMFFENDFVVPEENPTDPNDPTKDFIYWEGDNYANDNGSSQIFGSVESYGMPSWKTNEVGPILTQKTIDFIDRHHSDNLTNNTDTPFFIHYCAQAVHVPHTPPIDFLGTKVAGETGDGDHADMLLEIDVAYGKIEQALADRGLLEDTLIIFTSDNGGLKPAVQKSTHDSNEGLRGYKATIYEGGHRVPFIVKWGDGSTANSPIKPATTAPQLTSILDIYQTLSELVDNVQGEDQGLDSVSFLSVLNSASPANQPEFRESVSYLGTRFIDDSLDPESAHRAIIIDGWKLVAEKASPHTPKDLYQLNVDPTEANNLINDASQADRIAAMHLALTNMLNSSRSTAAPTPSDTSNDSTPPSTNPMAFTGKPQWLGDDSIWMQATIAYDQSGPVEYKFRELSGNGTSSDWQTSPYYTDTNIDPTLDYSYRVRARDLHNNKTSWSEIYYLYGNDHGNNQLGDLWEIQYYGSAGSILPDEPVSGWAGNAFGAYAFASDPADPIGPAIQSGLADDTNLPTFSLVRSDDQRIIWQVSTSTDLTNWQIITEGTDYSVSTSQLANNQEQATITLTNTSEDKVFLRITAKSAE</sequence>